<feature type="region of interest" description="Disordered" evidence="1">
    <location>
        <begin position="1"/>
        <end position="98"/>
    </location>
</feature>
<feature type="compositionally biased region" description="Acidic residues" evidence="1">
    <location>
        <begin position="827"/>
        <end position="844"/>
    </location>
</feature>
<name>A0A9N9KUY9_9HELO</name>
<keyword evidence="2" id="KW-1133">Transmembrane helix</keyword>
<feature type="region of interest" description="Disordered" evidence="1">
    <location>
        <begin position="1107"/>
        <end position="1166"/>
    </location>
</feature>
<dbReference type="Proteomes" id="UP000696280">
    <property type="component" value="Unassembled WGS sequence"/>
</dbReference>
<feature type="transmembrane region" description="Helical" evidence="2">
    <location>
        <begin position="393"/>
        <end position="413"/>
    </location>
</feature>
<keyword evidence="2" id="KW-0472">Membrane</keyword>
<dbReference type="EMBL" id="CAJVRL010000057">
    <property type="protein sequence ID" value="CAG8954760.1"/>
    <property type="molecule type" value="Genomic_DNA"/>
</dbReference>
<dbReference type="InterPro" id="IPR052971">
    <property type="entry name" value="TRP_calcium_channel"/>
</dbReference>
<proteinExistence type="predicted"/>
<dbReference type="Pfam" id="PF23317">
    <property type="entry name" value="YVC1_C"/>
    <property type="match status" value="1"/>
</dbReference>
<feature type="transmembrane region" description="Helical" evidence="2">
    <location>
        <begin position="619"/>
        <end position="640"/>
    </location>
</feature>
<keyword evidence="6" id="KW-1185">Reference proteome</keyword>
<feature type="compositionally biased region" description="Polar residues" evidence="1">
    <location>
        <begin position="872"/>
        <end position="885"/>
    </location>
</feature>
<feature type="compositionally biased region" description="Acidic residues" evidence="1">
    <location>
        <begin position="58"/>
        <end position="98"/>
    </location>
</feature>
<feature type="compositionally biased region" description="Low complexity" evidence="1">
    <location>
        <begin position="943"/>
        <end position="960"/>
    </location>
</feature>
<feature type="compositionally biased region" description="Basic and acidic residues" evidence="1">
    <location>
        <begin position="1107"/>
        <end position="1119"/>
    </location>
</feature>
<feature type="domain" description="Calcium channel YVC1-like C-terminal transmembrane" evidence="4">
    <location>
        <begin position="374"/>
        <end position="685"/>
    </location>
</feature>
<evidence type="ECO:0000313" key="6">
    <source>
        <dbReference type="Proteomes" id="UP000696280"/>
    </source>
</evidence>
<feature type="transmembrane region" description="Helical" evidence="2">
    <location>
        <begin position="369"/>
        <end position="387"/>
    </location>
</feature>
<evidence type="ECO:0000259" key="3">
    <source>
        <dbReference type="Pfam" id="PF23190"/>
    </source>
</evidence>
<feature type="transmembrane region" description="Helical" evidence="2">
    <location>
        <begin position="463"/>
        <end position="483"/>
    </location>
</feature>
<feature type="domain" description="YVC1 N-terminal linker helical" evidence="3">
    <location>
        <begin position="125"/>
        <end position="285"/>
    </location>
</feature>
<sequence length="1180" mass="132709">MGNNTYRTMLSSLLRPKKSRQRVTEHSPFSSPYPEPSLSSPTVARRDRQVRHATADWTETEPEDDELTGDDDHDGEDEDQEEDDDEDDDDDEDGEEDTPLLPIFSAAHLDALPIYNLTHAIRVIVLPRTETTLTWDQLRSPQVSQFLVKPMLQQLRAAHFSRATLYALMANCLQFQKEAQANPGNAGVSRTRALVCELLAIKLLKEYSTRELIDALSYDFFPLQGIPEPMTPNQGSKIQPRPAAARTSTVEVAIRASAKSFLAHPLVVQQLEAIWAGTIVFHSAADNLHRKRTTPSKPPTPQYKNNDRNNLLVPGENVRYGTINSPGGRRSSDVQFQPVQMRRTVTLYDPRDASLFKLSRLRVPRYRQFFSTFSLAILLGLFVAVLSRRSMDITLLEVVFWFWSAGFMLDEVVGFNEQGFSLYIMSFWNTFDLGILLFLIMYYSMRLYGLFLVDIGRHEWNSMAYDVLATTAILLFPRLFSVLDHYRYFSQLLIAFRLMAIDLVAVFVLILIACSGFFVAFTMSFRTNGDSHNDAAGVAYKIFQILMGFTPAAWDSWSTYNPLGKAILVLFLFICHFLVVTILITVLTNSFMKIVSNANEEHQFVFAVNTISMVKNDALFSYVAPSNIIAWVFTPLRFILPFRSFIKLNRTVIKITHFPLLFSIFAYEKLFLASSVFEPTDLIDHRGRKRLISFQENKSLFSPNPRTRQESVAGFQKDRALDEVFRLAPRSDTLRNAKRSMERRQKVVNNWMEHQGEAASPPQEQDRSVVDRLETRRQARKATMLRQRGISGTRSVASDPADFMSSNPFRDYDDDHPDLRSHAVGHEDDDGDDELVTNEDDEAATLDKSNSRRHDSENSDEDDGEGEEDYFTTPNTMVQRSSLSSARPLPNKTPKSSPPRIRGHNRNMSSNTILYNPVAHNMTSSSDSPPKSRPLTAKRSSNANTGTHTPTGAGAAVAAGHRTPKHSIYTTANTKARPIMPNRADFKSVPNFDMAGGRIRQIRHKQSSLDMGMSDLGWDNPNQGLLGAVPSSFGTQMARATGGLKDPRGGSASRREDTEGMMGRLMLARMKTLEEGFAEVVKEFRGLRTAGNSSVEGTELLDGLGGYKREKEKGKGKEKATRKKRGGKISRTTSELDFAMVESREQENVSPAAKRDGGRDDALDNEGFAVERFETRGSSL</sequence>
<dbReference type="InterPro" id="IPR056336">
    <property type="entry name" value="YVC1_C"/>
</dbReference>
<feature type="transmembrane region" description="Helical" evidence="2">
    <location>
        <begin position="420"/>
        <end position="443"/>
    </location>
</feature>
<feature type="region of interest" description="Disordered" evidence="1">
    <location>
        <begin position="290"/>
        <end position="309"/>
    </location>
</feature>
<accession>A0A9N9KUY9</accession>
<evidence type="ECO:0000259" key="4">
    <source>
        <dbReference type="Pfam" id="PF23317"/>
    </source>
</evidence>
<dbReference type="InterPro" id="IPR056337">
    <property type="entry name" value="LHD_YVC1"/>
</dbReference>
<feature type="compositionally biased region" description="Low complexity" evidence="1">
    <location>
        <begin position="27"/>
        <end position="41"/>
    </location>
</feature>
<keyword evidence="2" id="KW-0812">Transmembrane</keyword>
<protein>
    <recommendedName>
        <fullName evidence="7">Ion transport domain-containing protein</fullName>
    </recommendedName>
</protein>
<evidence type="ECO:0000313" key="5">
    <source>
        <dbReference type="EMBL" id="CAG8954760.1"/>
    </source>
</evidence>
<dbReference type="PANTHER" id="PTHR35859">
    <property type="entry name" value="NONSELECTIVE CATION CHANNEL PROTEIN"/>
    <property type="match status" value="1"/>
</dbReference>
<feature type="compositionally biased region" description="Basic and acidic residues" evidence="1">
    <location>
        <begin position="1142"/>
        <end position="1162"/>
    </location>
</feature>
<dbReference type="OrthoDB" id="2373987at2759"/>
<dbReference type="AlphaFoldDB" id="A0A9N9KUY9"/>
<dbReference type="Pfam" id="PF23190">
    <property type="entry name" value="LHD_TRPY1"/>
    <property type="match status" value="1"/>
</dbReference>
<feature type="compositionally biased region" description="Polar residues" evidence="1">
    <location>
        <begin position="1"/>
        <end position="11"/>
    </location>
</feature>
<feature type="compositionally biased region" description="Acidic residues" evidence="1">
    <location>
        <begin position="858"/>
        <end position="870"/>
    </location>
</feature>
<evidence type="ECO:0000256" key="1">
    <source>
        <dbReference type="SAM" id="MobiDB-lite"/>
    </source>
</evidence>
<feature type="region of interest" description="Disordered" evidence="1">
    <location>
        <begin position="778"/>
        <end position="962"/>
    </location>
</feature>
<feature type="transmembrane region" description="Helical" evidence="2">
    <location>
        <begin position="566"/>
        <end position="587"/>
    </location>
</feature>
<organism evidence="5 6">
    <name type="scientific">Hymenoscyphus fraxineus</name>
    <dbReference type="NCBI Taxonomy" id="746836"/>
    <lineage>
        <taxon>Eukaryota</taxon>
        <taxon>Fungi</taxon>
        <taxon>Dikarya</taxon>
        <taxon>Ascomycota</taxon>
        <taxon>Pezizomycotina</taxon>
        <taxon>Leotiomycetes</taxon>
        <taxon>Helotiales</taxon>
        <taxon>Helotiaceae</taxon>
        <taxon>Hymenoscyphus</taxon>
    </lineage>
</organism>
<evidence type="ECO:0000256" key="2">
    <source>
        <dbReference type="SAM" id="Phobius"/>
    </source>
</evidence>
<dbReference type="PANTHER" id="PTHR35859:SF4">
    <property type="entry name" value="MEMBRANE CHANNEL PROTEIN, PUTATIVE (AFU_ORTHOLOGUE AFUA_6G11300)-RELATED"/>
    <property type="match status" value="1"/>
</dbReference>
<feature type="transmembrane region" description="Helical" evidence="2">
    <location>
        <begin position="495"/>
        <end position="523"/>
    </location>
</feature>
<reference evidence="5" key="1">
    <citation type="submission" date="2021-07" db="EMBL/GenBank/DDBJ databases">
        <authorList>
            <person name="Durling M."/>
        </authorList>
    </citation>
    <scope>NUCLEOTIDE SEQUENCE</scope>
</reference>
<comment type="caution">
    <text evidence="5">The sequence shown here is derived from an EMBL/GenBank/DDBJ whole genome shotgun (WGS) entry which is preliminary data.</text>
</comment>
<feature type="compositionally biased region" description="Basic and acidic residues" evidence="1">
    <location>
        <begin position="810"/>
        <end position="826"/>
    </location>
</feature>
<evidence type="ECO:0008006" key="7">
    <source>
        <dbReference type="Google" id="ProtNLM"/>
    </source>
</evidence>
<gene>
    <name evidence="5" type="ORF">HYFRA_00004685</name>
</gene>